<organism evidence="2">
    <name type="scientific">Mariniphaga anaerophila</name>
    <dbReference type="NCBI Taxonomy" id="1484053"/>
    <lineage>
        <taxon>Bacteria</taxon>
        <taxon>Pseudomonadati</taxon>
        <taxon>Bacteroidota</taxon>
        <taxon>Bacteroidia</taxon>
        <taxon>Marinilabiliales</taxon>
        <taxon>Prolixibacteraceae</taxon>
        <taxon>Mariniphaga</taxon>
    </lineage>
</organism>
<dbReference type="AlphaFoldDB" id="A0A831LKN9"/>
<keyword evidence="1" id="KW-0472">Membrane</keyword>
<keyword evidence="1" id="KW-1133">Transmembrane helix</keyword>
<gene>
    <name evidence="2" type="ORF">ENN90_02245</name>
</gene>
<evidence type="ECO:0000313" key="2">
    <source>
        <dbReference type="EMBL" id="HDR50429.1"/>
    </source>
</evidence>
<dbReference type="Proteomes" id="UP000886047">
    <property type="component" value="Unassembled WGS sequence"/>
</dbReference>
<comment type="caution">
    <text evidence="2">The sequence shown here is derived from an EMBL/GenBank/DDBJ whole genome shotgun (WGS) entry which is preliminary data.</text>
</comment>
<feature type="transmembrane region" description="Helical" evidence="1">
    <location>
        <begin position="21"/>
        <end position="38"/>
    </location>
</feature>
<proteinExistence type="predicted"/>
<keyword evidence="1" id="KW-0812">Transmembrane</keyword>
<protein>
    <submittedName>
        <fullName evidence="2">Uncharacterized protein</fullName>
    </submittedName>
</protein>
<reference evidence="2" key="1">
    <citation type="journal article" date="2020" name="mSystems">
        <title>Genome- and Community-Level Interaction Insights into Carbon Utilization and Element Cycling Functions of Hydrothermarchaeota in Hydrothermal Sediment.</title>
        <authorList>
            <person name="Zhou Z."/>
            <person name="Liu Y."/>
            <person name="Xu W."/>
            <person name="Pan J."/>
            <person name="Luo Z.H."/>
            <person name="Li M."/>
        </authorList>
    </citation>
    <scope>NUCLEOTIDE SEQUENCE [LARGE SCALE GENOMIC DNA]</scope>
    <source>
        <strain evidence="2">SpSt-1217</strain>
    </source>
</reference>
<evidence type="ECO:0000256" key="1">
    <source>
        <dbReference type="SAM" id="Phobius"/>
    </source>
</evidence>
<name>A0A831LKN9_9BACT</name>
<sequence length="174" mass="18997">MSKQVNSSRIAEIQANSKKGYTCILIFISSFICFAALAQNQSSSEQVKIDVTVGNSFYIDITVGDFYIDVGVGDSFYDIGVTDLFNQLGVSIGAQPESETGVKFDKGYIPAQLKDVQPEQRFAGFIKDAGKLEKTCGIQGVKNGSRVEILCNEKGKFRLTFPDQLTRSKPADGK</sequence>
<accession>A0A831LKN9</accession>
<dbReference type="EMBL" id="DSDK01000126">
    <property type="protein sequence ID" value="HDR50429.1"/>
    <property type="molecule type" value="Genomic_DNA"/>
</dbReference>